<organism evidence="1 2">
    <name type="scientific">Methylococcus capsulatus</name>
    <dbReference type="NCBI Taxonomy" id="414"/>
    <lineage>
        <taxon>Bacteria</taxon>
        <taxon>Pseudomonadati</taxon>
        <taxon>Pseudomonadota</taxon>
        <taxon>Gammaproteobacteria</taxon>
        <taxon>Methylococcales</taxon>
        <taxon>Methylococcaceae</taxon>
        <taxon>Methylococcus</taxon>
    </lineage>
</organism>
<gene>
    <name evidence="1" type="ORF">MCNOR_2317</name>
</gene>
<name>A0AA35V574_METCP</name>
<accession>A0AA35V574</accession>
<proteinExistence type="predicted"/>
<evidence type="ECO:0008006" key="3">
    <source>
        <dbReference type="Google" id="ProtNLM"/>
    </source>
</evidence>
<dbReference type="AlphaFoldDB" id="A0AA35V574"/>
<evidence type="ECO:0000313" key="1">
    <source>
        <dbReference type="EMBL" id="CAI8841106.1"/>
    </source>
</evidence>
<dbReference type="Proteomes" id="UP001158598">
    <property type="component" value="Chromosome"/>
</dbReference>
<dbReference type="EMBL" id="OX458332">
    <property type="protein sequence ID" value="CAI8841106.1"/>
    <property type="molecule type" value="Genomic_DNA"/>
</dbReference>
<protein>
    <recommendedName>
        <fullName evidence="3">Apea-like HEPN domain-containing protein</fullName>
    </recommendedName>
</protein>
<sequence>MYSFRIRFNRSPTDTIQSAANQLSVSVPDTRVSIVLSARRDDLPIQDSDQLVLVGSGYQTESEARAAGSRLQDALMVALARVRVGADFGHRAAKGMFTTHGLNWVEEQIGQRVLNDIHGLMVFQSEPKPRFASINAQMIRRASPEIFMSAFTQAISLQPQISERDLLAYTLFNASFFQPTADSRFLLLVMSIEALIEPALRSSDAQKYVESLIEQTKSSPLPVEERNSILGSLRWLRRESINQAGKRLATERLGDRVYGDRTAPEFFTHCYQMRSDLVHGNLPVPTFEDVGGAVATLEVFVSDLLTGPILGYPVQ</sequence>
<evidence type="ECO:0000313" key="2">
    <source>
        <dbReference type="Proteomes" id="UP001158598"/>
    </source>
</evidence>
<reference evidence="1" key="1">
    <citation type="submission" date="2023-03" db="EMBL/GenBank/DDBJ databases">
        <authorList>
            <person name="Pearce D."/>
        </authorList>
    </citation>
    <scope>NUCLEOTIDE SEQUENCE</scope>
    <source>
        <strain evidence="1">Mc</strain>
    </source>
</reference>